<dbReference type="Proteomes" id="UP001162162">
    <property type="component" value="Unassembled WGS sequence"/>
</dbReference>
<dbReference type="Gene3D" id="3.30.70.330">
    <property type="match status" value="1"/>
</dbReference>
<accession>A0AAV8YVV7</accession>
<feature type="region of interest" description="Disordered" evidence="2">
    <location>
        <begin position="111"/>
        <end position="284"/>
    </location>
</feature>
<evidence type="ECO:0000313" key="4">
    <source>
        <dbReference type="EMBL" id="KAJ8955714.1"/>
    </source>
</evidence>
<name>A0AAV8YVV7_9CUCU</name>
<dbReference type="AlphaFoldDB" id="A0AAV8YVV7"/>
<feature type="domain" description="RRM" evidence="3">
    <location>
        <begin position="300"/>
        <end position="332"/>
    </location>
</feature>
<protein>
    <recommendedName>
        <fullName evidence="3">RRM domain-containing protein</fullName>
    </recommendedName>
</protein>
<dbReference type="InterPro" id="IPR000504">
    <property type="entry name" value="RRM_dom"/>
</dbReference>
<organism evidence="4 5">
    <name type="scientific">Aromia moschata</name>
    <dbReference type="NCBI Taxonomy" id="1265417"/>
    <lineage>
        <taxon>Eukaryota</taxon>
        <taxon>Metazoa</taxon>
        <taxon>Ecdysozoa</taxon>
        <taxon>Arthropoda</taxon>
        <taxon>Hexapoda</taxon>
        <taxon>Insecta</taxon>
        <taxon>Pterygota</taxon>
        <taxon>Neoptera</taxon>
        <taxon>Endopterygota</taxon>
        <taxon>Coleoptera</taxon>
        <taxon>Polyphaga</taxon>
        <taxon>Cucujiformia</taxon>
        <taxon>Chrysomeloidea</taxon>
        <taxon>Cerambycidae</taxon>
        <taxon>Cerambycinae</taxon>
        <taxon>Callichromatini</taxon>
        <taxon>Aromia</taxon>
    </lineage>
</organism>
<comment type="caution">
    <text evidence="4">The sequence shown here is derived from an EMBL/GenBank/DDBJ whole genome shotgun (WGS) entry which is preliminary data.</text>
</comment>
<keyword evidence="5" id="KW-1185">Reference proteome</keyword>
<proteinExistence type="predicted"/>
<dbReference type="Pfam" id="PF00076">
    <property type="entry name" value="RRM_1"/>
    <property type="match status" value="1"/>
</dbReference>
<evidence type="ECO:0000259" key="3">
    <source>
        <dbReference type="Pfam" id="PF00076"/>
    </source>
</evidence>
<feature type="compositionally biased region" description="Polar residues" evidence="2">
    <location>
        <begin position="37"/>
        <end position="47"/>
    </location>
</feature>
<feature type="compositionally biased region" description="Basic and acidic residues" evidence="2">
    <location>
        <begin position="69"/>
        <end position="81"/>
    </location>
</feature>
<sequence>MLHKVTDKRQKNKNKKNSEPENASPKKKVKPFVGTSKMDTGNKQQEAGGNKAAEKTGKKKPRKSVFGTLKEKLSDDKDATLKSIEDKIKAIEGRGELTKTAKRKLKILNRLKRIAEGGSPDQVQQKKISGAKSELKNRGDKKKGTEAAKPQKNVGKKETNIQTKPKGGQGKQTNNAKAKSGAKVLKVEENSDDEESDNEEEEDELSDAEGEEEESDEAEGEEDSADEGEESDDEGEEEEDSDEEESEEDNPPQVVQNENAPTKKMKVQKSSENNKPNSTVNLEDLKKNKLINKSQKRYVLFVGNIPYDTGKQDLVGHFEKCGEIKHIRIPTEKKIY</sequence>
<feature type="compositionally biased region" description="Basic and acidic residues" evidence="2">
    <location>
        <begin position="133"/>
        <end position="146"/>
    </location>
</feature>
<dbReference type="InterPro" id="IPR035979">
    <property type="entry name" value="RBD_domain_sf"/>
</dbReference>
<evidence type="ECO:0000313" key="5">
    <source>
        <dbReference type="Proteomes" id="UP001162162"/>
    </source>
</evidence>
<gene>
    <name evidence="4" type="ORF">NQ318_008586</name>
</gene>
<feature type="compositionally biased region" description="Acidic residues" evidence="2">
    <location>
        <begin position="190"/>
        <end position="250"/>
    </location>
</feature>
<dbReference type="GO" id="GO:0003723">
    <property type="term" value="F:RNA binding"/>
    <property type="evidence" value="ECO:0007669"/>
    <property type="project" value="UniProtKB-KW"/>
</dbReference>
<feature type="region of interest" description="Disordered" evidence="2">
    <location>
        <begin position="1"/>
        <end position="81"/>
    </location>
</feature>
<evidence type="ECO:0000256" key="1">
    <source>
        <dbReference type="ARBA" id="ARBA00022884"/>
    </source>
</evidence>
<dbReference type="SUPFAM" id="SSF54928">
    <property type="entry name" value="RNA-binding domain, RBD"/>
    <property type="match status" value="1"/>
</dbReference>
<evidence type="ECO:0000256" key="2">
    <source>
        <dbReference type="SAM" id="MobiDB-lite"/>
    </source>
</evidence>
<feature type="compositionally biased region" description="Polar residues" evidence="2">
    <location>
        <begin position="268"/>
        <end position="281"/>
    </location>
</feature>
<dbReference type="InterPro" id="IPR012677">
    <property type="entry name" value="Nucleotide-bd_a/b_plait_sf"/>
</dbReference>
<reference evidence="4" key="1">
    <citation type="journal article" date="2023" name="Insect Mol. Biol.">
        <title>Genome sequencing provides insights into the evolution of gene families encoding plant cell wall-degrading enzymes in longhorned beetles.</title>
        <authorList>
            <person name="Shin N.R."/>
            <person name="Okamura Y."/>
            <person name="Kirsch R."/>
            <person name="Pauchet Y."/>
        </authorList>
    </citation>
    <scope>NUCLEOTIDE SEQUENCE</scope>
    <source>
        <strain evidence="4">AMC_N1</strain>
    </source>
</reference>
<dbReference type="EMBL" id="JAPWTK010000036">
    <property type="protein sequence ID" value="KAJ8955714.1"/>
    <property type="molecule type" value="Genomic_DNA"/>
</dbReference>
<keyword evidence="1" id="KW-0694">RNA-binding</keyword>